<feature type="site" description="Transition state stabilizer" evidence="10">
    <location>
        <position position="328"/>
    </location>
</feature>
<dbReference type="GO" id="GO:0003906">
    <property type="term" value="F:DNA-(apurinic or apyrimidinic site) endonuclease activity"/>
    <property type="evidence" value="ECO:0007669"/>
    <property type="project" value="TreeGrafter"/>
</dbReference>
<dbReference type="GO" id="GO:0008081">
    <property type="term" value="F:phosphoric diester hydrolase activity"/>
    <property type="evidence" value="ECO:0007669"/>
    <property type="project" value="TreeGrafter"/>
</dbReference>
<evidence type="ECO:0000313" key="12">
    <source>
        <dbReference type="EMBL" id="CAH2312669.1"/>
    </source>
</evidence>
<evidence type="ECO:0000256" key="6">
    <source>
        <dbReference type="ARBA" id="ARBA00022801"/>
    </source>
</evidence>
<proteinExistence type="inferred from homology"/>
<dbReference type="CDD" id="cd09076">
    <property type="entry name" value="L1-EN"/>
    <property type="match status" value="1"/>
</dbReference>
<dbReference type="EMBL" id="OW240919">
    <property type="protein sequence ID" value="CAH2312669.1"/>
    <property type="molecule type" value="Genomic_DNA"/>
</dbReference>
<accession>A0AAD1T126</accession>
<evidence type="ECO:0000259" key="11">
    <source>
        <dbReference type="Pfam" id="PF03372"/>
    </source>
</evidence>
<dbReference type="Proteomes" id="UP001295444">
    <property type="component" value="Chromosome 08"/>
</dbReference>
<dbReference type="Pfam" id="PF03372">
    <property type="entry name" value="Exo_endo_phos"/>
    <property type="match status" value="1"/>
</dbReference>
<dbReference type="Gene3D" id="3.30.250.20">
    <property type="entry name" value="L1 transposable element, C-terminal domain"/>
    <property type="match status" value="1"/>
</dbReference>
<evidence type="ECO:0000256" key="5">
    <source>
        <dbReference type="ARBA" id="ARBA00022763"/>
    </source>
</evidence>
<gene>
    <name evidence="12" type="ORF">PECUL_23A054301</name>
</gene>
<keyword evidence="4 9" id="KW-0479">Metal-binding</keyword>
<evidence type="ECO:0000256" key="4">
    <source>
        <dbReference type="ARBA" id="ARBA00022723"/>
    </source>
</evidence>
<feature type="binding site" evidence="9">
    <location>
        <position position="224"/>
    </location>
    <ligand>
        <name>Mg(2+)</name>
        <dbReference type="ChEBI" id="CHEBI:18420"/>
        <label>1</label>
    </ligand>
</feature>
<evidence type="ECO:0000256" key="9">
    <source>
        <dbReference type="PIRSR" id="PIRSR604808-2"/>
    </source>
</evidence>
<dbReference type="InterPro" id="IPR004808">
    <property type="entry name" value="AP_endonuc_1"/>
</dbReference>
<dbReference type="PANTHER" id="PTHR22748:SF26">
    <property type="entry name" value="ENDONUCLEASE_EXONUCLEASE_PHOSPHATASE DOMAIN-CONTAINING PROTEIN"/>
    <property type="match status" value="1"/>
</dbReference>
<evidence type="ECO:0000256" key="3">
    <source>
        <dbReference type="ARBA" id="ARBA00012115"/>
    </source>
</evidence>
<reference evidence="12" key="1">
    <citation type="submission" date="2022-03" db="EMBL/GenBank/DDBJ databases">
        <authorList>
            <person name="Alioto T."/>
            <person name="Alioto T."/>
            <person name="Gomez Garrido J."/>
        </authorList>
    </citation>
    <scope>NUCLEOTIDE SEQUENCE</scope>
</reference>
<dbReference type="GO" id="GO:0006284">
    <property type="term" value="P:base-excision repair"/>
    <property type="evidence" value="ECO:0007669"/>
    <property type="project" value="TreeGrafter"/>
</dbReference>
<evidence type="ECO:0000256" key="10">
    <source>
        <dbReference type="PIRSR" id="PIRSR604808-3"/>
    </source>
</evidence>
<feature type="binding site" evidence="9">
    <location>
        <position position="195"/>
    </location>
    <ligand>
        <name>Mg(2+)</name>
        <dbReference type="ChEBI" id="CHEBI:18420"/>
        <label>1</label>
    </ligand>
</feature>
<keyword evidence="9" id="KW-0464">Manganese</keyword>
<dbReference type="PANTHER" id="PTHR22748">
    <property type="entry name" value="AP ENDONUCLEASE"/>
    <property type="match status" value="1"/>
</dbReference>
<keyword evidence="6" id="KW-0378">Hydrolase</keyword>
<evidence type="ECO:0000256" key="8">
    <source>
        <dbReference type="ARBA" id="ARBA00023204"/>
    </source>
</evidence>
<dbReference type="GO" id="GO:0046872">
    <property type="term" value="F:metal ion binding"/>
    <property type="evidence" value="ECO:0007669"/>
    <property type="project" value="UniProtKB-KW"/>
</dbReference>
<dbReference type="InterPro" id="IPR005135">
    <property type="entry name" value="Endo/exonuclease/phosphatase"/>
</dbReference>
<keyword evidence="13" id="KW-1185">Reference proteome</keyword>
<feature type="domain" description="Endonuclease/exonuclease/phosphatase" evidence="11">
    <location>
        <begin position="192"/>
        <end position="330"/>
    </location>
</feature>
<evidence type="ECO:0000256" key="7">
    <source>
        <dbReference type="ARBA" id="ARBA00022842"/>
    </source>
</evidence>
<comment type="catalytic activity">
    <reaction evidence="1">
        <text>Exonucleolytic cleavage in the 3'- to 5'-direction to yield nucleoside 5'-phosphates.</text>
        <dbReference type="EC" id="3.1.11.2"/>
    </reaction>
</comment>
<comment type="cofactor">
    <cofactor evidence="9">
        <name>Mg(2+)</name>
        <dbReference type="ChEBI" id="CHEBI:18420"/>
    </cofactor>
    <cofactor evidence="9">
        <name>Mn(2+)</name>
        <dbReference type="ChEBI" id="CHEBI:29035"/>
    </cofactor>
    <text evidence="9">Probably binds two magnesium or manganese ions per subunit.</text>
</comment>
<protein>
    <recommendedName>
        <fullName evidence="3">exodeoxyribonuclease III</fullName>
        <ecNumber evidence="3">3.1.11.2</ecNumber>
    </recommendedName>
</protein>
<evidence type="ECO:0000256" key="1">
    <source>
        <dbReference type="ARBA" id="ARBA00000493"/>
    </source>
</evidence>
<feature type="binding site" evidence="9">
    <location>
        <position position="328"/>
    </location>
    <ligand>
        <name>Mg(2+)</name>
        <dbReference type="ChEBI" id="CHEBI:18420"/>
        <label>1</label>
    </ligand>
</feature>
<dbReference type="GO" id="GO:0005634">
    <property type="term" value="C:nucleus"/>
    <property type="evidence" value="ECO:0007669"/>
    <property type="project" value="TreeGrafter"/>
</dbReference>
<dbReference type="InterPro" id="IPR036691">
    <property type="entry name" value="Endo/exonu/phosph_ase_sf"/>
</dbReference>
<keyword evidence="8" id="KW-0234">DNA repair</keyword>
<keyword evidence="7 9" id="KW-0460">Magnesium</keyword>
<dbReference type="GO" id="GO:0008311">
    <property type="term" value="F:double-stranded DNA 3'-5' DNA exonuclease activity"/>
    <property type="evidence" value="ECO:0007669"/>
    <property type="project" value="UniProtKB-EC"/>
</dbReference>
<name>A0AAD1T126_PELCU</name>
<dbReference type="SUPFAM" id="SSF56219">
    <property type="entry name" value="DNase I-like"/>
    <property type="match status" value="1"/>
</dbReference>
<keyword evidence="5" id="KW-0227">DNA damage</keyword>
<dbReference type="EC" id="3.1.11.2" evidence="3"/>
<dbReference type="Gene3D" id="3.60.10.10">
    <property type="entry name" value="Endonuclease/exonuclease/phosphatase"/>
    <property type="match status" value="1"/>
</dbReference>
<dbReference type="InterPro" id="IPR042566">
    <property type="entry name" value="L1_C"/>
</dbReference>
<comment type="similarity">
    <text evidence="2">Belongs to the DNA repair enzymes AP/ExoA family.</text>
</comment>
<feature type="binding site" evidence="9">
    <location>
        <position position="326"/>
    </location>
    <ligand>
        <name>Mg(2+)</name>
        <dbReference type="ChEBI" id="CHEBI:18420"/>
        <label>1</label>
    </ligand>
</feature>
<organism evidence="12 13">
    <name type="scientific">Pelobates cultripes</name>
    <name type="common">Western spadefoot toad</name>
    <dbReference type="NCBI Taxonomy" id="61616"/>
    <lineage>
        <taxon>Eukaryota</taxon>
        <taxon>Metazoa</taxon>
        <taxon>Chordata</taxon>
        <taxon>Craniata</taxon>
        <taxon>Vertebrata</taxon>
        <taxon>Euteleostomi</taxon>
        <taxon>Amphibia</taxon>
        <taxon>Batrachia</taxon>
        <taxon>Anura</taxon>
        <taxon>Pelobatoidea</taxon>
        <taxon>Pelobatidae</taxon>
        <taxon>Pelobates</taxon>
    </lineage>
</organism>
<sequence length="363" mass="41487">MFRVLLPDITMDMFLLDCIHRLPRPQHLPPTTPRDVLMRLHYYHVKDQILRAHRTKKNLPTQFKDILMFMDLSAETLRRRRSFKIIADALRSHNVPYRWGYPAKLLISKGGKLTVAATPTEGMDLLKEWDTKTRLPTDRTILTNRPDIPAGPTPQQNCDHLLPTTQRNNHTTLQKLITTHTPSTQPRNIKIITHNVRGLNSPNKRHTLLKELNNTQADIVCLQETHFKQNSNPILGLKHFLHQFHATSPTKSRGVSILLSHTLAFDLISMEPDPQGRFIILICTLNNSTYTIVNSYSPNDNQDTYLASLLDKIEKLQTGTMIICGDFNHILNPNADSTAQHSKKKPSQILQLHEQTTGIARSL</sequence>
<evidence type="ECO:0000256" key="2">
    <source>
        <dbReference type="ARBA" id="ARBA00007092"/>
    </source>
</evidence>
<dbReference type="AlphaFoldDB" id="A0AAD1T126"/>
<evidence type="ECO:0000313" key="13">
    <source>
        <dbReference type="Proteomes" id="UP001295444"/>
    </source>
</evidence>